<protein>
    <submittedName>
        <fullName evidence="1">Uncharacterized protein</fullName>
    </submittedName>
</protein>
<dbReference type="EMBL" id="CP009552">
    <property type="protein sequence ID" value="AIY90484.1"/>
    <property type="molecule type" value="Genomic_DNA"/>
</dbReference>
<dbReference type="KEGG" id="gac:GACE_1446"/>
<dbReference type="RefSeq" id="WP_048092307.1">
    <property type="nucleotide sequence ID" value="NZ_CP009552.1"/>
</dbReference>
<organism evidence="1 2">
    <name type="scientific">Geoglobus acetivorans</name>
    <dbReference type="NCBI Taxonomy" id="565033"/>
    <lineage>
        <taxon>Archaea</taxon>
        <taxon>Methanobacteriati</taxon>
        <taxon>Methanobacteriota</taxon>
        <taxon>Archaeoglobi</taxon>
        <taxon>Archaeoglobales</taxon>
        <taxon>Archaeoglobaceae</taxon>
        <taxon>Geoglobus</taxon>
    </lineage>
</organism>
<accession>A0A0A7GEL0</accession>
<evidence type="ECO:0000313" key="2">
    <source>
        <dbReference type="Proteomes" id="UP000030624"/>
    </source>
</evidence>
<dbReference type="STRING" id="565033.GACE_1446"/>
<dbReference type="HOGENOM" id="CLU_2216948_0_0_2"/>
<dbReference type="GeneID" id="24798026"/>
<reference evidence="1 2" key="1">
    <citation type="journal article" date="2015" name="Appl. Environ. Microbiol.">
        <title>The Geoglobus acetivorans genome: Fe(III) reduction, acetate utilization, autotrophic growth, and degradation of aromatic compounds in a hyperthermophilic archaeon.</title>
        <authorList>
            <person name="Mardanov A.V."/>
            <person name="Slododkina G.B."/>
            <person name="Slobodkin A.I."/>
            <person name="Beletsky A.V."/>
            <person name="Gavrilov S.N."/>
            <person name="Kublanov I.V."/>
            <person name="Bonch-Osmolovskaya E.A."/>
            <person name="Skryabin K.G."/>
            <person name="Ravin N.V."/>
        </authorList>
    </citation>
    <scope>NUCLEOTIDE SEQUENCE [LARGE SCALE GENOMIC DNA]</scope>
    <source>
        <strain evidence="1 2">SBH6</strain>
    </source>
</reference>
<proteinExistence type="predicted"/>
<name>A0A0A7GEL0_GEOAI</name>
<dbReference type="Proteomes" id="UP000030624">
    <property type="component" value="Chromosome"/>
</dbReference>
<evidence type="ECO:0000313" key="1">
    <source>
        <dbReference type="EMBL" id="AIY90484.1"/>
    </source>
</evidence>
<dbReference type="AlphaFoldDB" id="A0A0A7GEL0"/>
<gene>
    <name evidence="1" type="ORF">GACE_1446</name>
</gene>
<sequence length="106" mass="12578">MPEYYQNVSLDLRNVDELDFGFYYDSKKHRYTISLNSGEEYLNVTRKEGEVILSFLKILREFISRADSKDFSSELRNQDGENPFDILETDPVLRNVRLPRKTESMM</sequence>